<dbReference type="Pfam" id="PF07876">
    <property type="entry name" value="Dabb"/>
    <property type="match status" value="1"/>
</dbReference>
<gene>
    <name evidence="2" type="ORF">H8709_00880</name>
</gene>
<dbReference type="SUPFAM" id="SSF54909">
    <property type="entry name" value="Dimeric alpha+beta barrel"/>
    <property type="match status" value="1"/>
</dbReference>
<protein>
    <submittedName>
        <fullName evidence="2">Dabb family protein</fullName>
    </submittedName>
</protein>
<comment type="caution">
    <text evidence="2">The sequence shown here is derived from an EMBL/GenBank/DDBJ whole genome shotgun (WGS) entry which is preliminary data.</text>
</comment>
<dbReference type="PROSITE" id="PS51502">
    <property type="entry name" value="S_R_A_B_BARREL"/>
    <property type="match status" value="1"/>
</dbReference>
<reference evidence="2" key="1">
    <citation type="submission" date="2020-08" db="EMBL/GenBank/DDBJ databases">
        <title>Genome public.</title>
        <authorList>
            <person name="Liu C."/>
            <person name="Sun Q."/>
        </authorList>
    </citation>
    <scope>NUCLEOTIDE SEQUENCE</scope>
    <source>
        <strain evidence="2">NSJ-54</strain>
    </source>
</reference>
<feature type="domain" description="Stress-response A/B barrel" evidence="1">
    <location>
        <begin position="2"/>
        <end position="96"/>
    </location>
</feature>
<dbReference type="EMBL" id="JACRTC010000001">
    <property type="protein sequence ID" value="MBC8569384.1"/>
    <property type="molecule type" value="Genomic_DNA"/>
</dbReference>
<dbReference type="PANTHER" id="PTHR37832:SF1">
    <property type="entry name" value="STRESS-RESPONSE A_B BARREL DOMAIN-CONTAINING PROTEIN"/>
    <property type="match status" value="1"/>
</dbReference>
<accession>A0A926I5X8</accession>
<dbReference type="SMART" id="SM00886">
    <property type="entry name" value="Dabb"/>
    <property type="match status" value="1"/>
</dbReference>
<name>A0A926I5X8_9FIRM</name>
<dbReference type="AlphaFoldDB" id="A0A926I5X8"/>
<dbReference type="PANTHER" id="PTHR37832">
    <property type="entry name" value="BLL2683 PROTEIN"/>
    <property type="match status" value="1"/>
</dbReference>
<organism evidence="2 3">
    <name type="scientific">Zongyangia hominis</name>
    <dbReference type="NCBI Taxonomy" id="2763677"/>
    <lineage>
        <taxon>Bacteria</taxon>
        <taxon>Bacillati</taxon>
        <taxon>Bacillota</taxon>
        <taxon>Clostridia</taxon>
        <taxon>Eubacteriales</taxon>
        <taxon>Oscillospiraceae</taxon>
        <taxon>Zongyangia</taxon>
    </lineage>
</organism>
<dbReference type="InterPro" id="IPR011008">
    <property type="entry name" value="Dimeric_a/b-barrel"/>
</dbReference>
<evidence type="ECO:0000313" key="2">
    <source>
        <dbReference type="EMBL" id="MBC8569384.1"/>
    </source>
</evidence>
<evidence type="ECO:0000259" key="1">
    <source>
        <dbReference type="PROSITE" id="PS51502"/>
    </source>
</evidence>
<sequence>MIKHIVFWNLKEEAAGGDKIRNGQLIKEKLEGLVGVVPGLLSAQVGVNFNPNGYDLCLCSELASKEALDGYQCHPAHLAVKEFVHQVICERAVVDYEM</sequence>
<dbReference type="Proteomes" id="UP000660861">
    <property type="component" value="Unassembled WGS sequence"/>
</dbReference>
<proteinExistence type="predicted"/>
<dbReference type="RefSeq" id="WP_262396488.1">
    <property type="nucleotide sequence ID" value="NZ_JACRTC010000001.1"/>
</dbReference>
<keyword evidence="3" id="KW-1185">Reference proteome</keyword>
<dbReference type="InterPro" id="IPR013097">
    <property type="entry name" value="Dabb"/>
</dbReference>
<evidence type="ECO:0000313" key="3">
    <source>
        <dbReference type="Proteomes" id="UP000660861"/>
    </source>
</evidence>
<dbReference type="Gene3D" id="3.30.70.100">
    <property type="match status" value="1"/>
</dbReference>